<dbReference type="EMBL" id="JATAAI010000013">
    <property type="protein sequence ID" value="KAK1741279.1"/>
    <property type="molecule type" value="Genomic_DNA"/>
</dbReference>
<dbReference type="GO" id="GO:0032259">
    <property type="term" value="P:methylation"/>
    <property type="evidence" value="ECO:0007669"/>
    <property type="project" value="UniProtKB-KW"/>
</dbReference>
<dbReference type="Proteomes" id="UP001224775">
    <property type="component" value="Unassembled WGS sequence"/>
</dbReference>
<keyword evidence="3" id="KW-0489">Methyltransferase</keyword>
<dbReference type="CDD" id="cd02440">
    <property type="entry name" value="AdoMet_MTases"/>
    <property type="match status" value="1"/>
</dbReference>
<dbReference type="Gene3D" id="3.40.50.150">
    <property type="entry name" value="Vaccinia Virus protein VP39"/>
    <property type="match status" value="1"/>
</dbReference>
<keyword evidence="4" id="KW-1185">Reference proteome</keyword>
<sequence>MNFVHRILKSSSASSSPTVQKLVQSELQHAKLIYFGEFHGESRIISFQTQLVKELTKCYASVAAASANNNSGSERTDGDDAPTLHLIMEHFSQDMQPILDRYQHTSQPEPKEQQDEEENKAFEELMTSYNEQYGTEGHNLHPYRELLQFCRQSTSNESGSGSQGCKVKLHGGFIPRNQAARLNKEEYATKQEFFQEMSSKGYLPKEDEPMHHALFEKTGVESQMLRGSREHQLLIQSLMSGVDIYSPIENEEDIGGANENEKESRISRLYQAQLLKDHAMGYKIASLMMEHAIAGKADKYMVITGLGHLKHYTGVPDCVHGYLRQEALLNSNVQHRNVALDLLLSLTRPPIKSSVQRPSFSGIGSTLIGCQMMYEVYLEETYPPMVEAAAKAEDNEMEEDVKRKLLNDLYLRNPDLLDQYILNAEAVRGPLLQYSDGLAGFQRPCADFLFVYDEDDENEIDKAVLEEAELSGNNTQKCPFHHGKANENDDAKAETIEAYERVGQTAGLRGNAARAKAIMTYLGYTDSDLEYVAADIFNFQGVANPHTVANIQRGECVLDIGSGLGIDSFLAARNCGADVCNKDDVSEAPFVVGVDIAQSEVNHAMARAIDRGLVVPDRIRFIRGDVEKLNDALAKANLATDNLFDVCVSNGAFCLVPDKQKAFENVFKALRPGGRMAISTTTVSDPKQLDPSFEWPVCVKMFANLDELQAMCEGIGFKNVQILDAESPLEGMELPADDEVVDGSDSSDKRFKIHGKYSDQYEFPQNMDMDELCKVVTVYGEKP</sequence>
<dbReference type="EC" id="2.1.1.-" evidence="3"/>
<dbReference type="SUPFAM" id="SSF159501">
    <property type="entry name" value="EreA/ChaN-like"/>
    <property type="match status" value="1"/>
</dbReference>
<dbReference type="SUPFAM" id="SSF53335">
    <property type="entry name" value="S-adenosyl-L-methionine-dependent methyltransferases"/>
    <property type="match status" value="1"/>
</dbReference>
<dbReference type="Pfam" id="PF04187">
    <property type="entry name" value="Cofac_haem_bdg"/>
    <property type="match status" value="1"/>
</dbReference>
<evidence type="ECO:0000313" key="3">
    <source>
        <dbReference type="EMBL" id="KAK1741279.1"/>
    </source>
</evidence>
<reference evidence="3" key="1">
    <citation type="submission" date="2023-06" db="EMBL/GenBank/DDBJ databases">
        <title>Survivors Of The Sea: Transcriptome response of Skeletonema marinoi to long-term dormancy.</title>
        <authorList>
            <person name="Pinder M.I.M."/>
            <person name="Kourtchenko O."/>
            <person name="Robertson E.K."/>
            <person name="Larsson T."/>
            <person name="Maumus F."/>
            <person name="Osuna-Cruz C.M."/>
            <person name="Vancaester E."/>
            <person name="Stenow R."/>
            <person name="Vandepoele K."/>
            <person name="Ploug H."/>
            <person name="Bruchert V."/>
            <person name="Godhe A."/>
            <person name="Topel M."/>
        </authorList>
    </citation>
    <scope>NUCLEOTIDE SEQUENCE</scope>
    <source>
        <strain evidence="3">R05AC</strain>
    </source>
</reference>
<name>A0AAD8Y7L8_9STRA</name>
<dbReference type="AlphaFoldDB" id="A0AAD8Y7L8"/>
<evidence type="ECO:0000259" key="2">
    <source>
        <dbReference type="Pfam" id="PF13847"/>
    </source>
</evidence>
<accession>A0AAD8Y7L8</accession>
<dbReference type="InterPro" id="IPR029063">
    <property type="entry name" value="SAM-dependent_MTases_sf"/>
</dbReference>
<dbReference type="Gene3D" id="3.40.50.11550">
    <property type="match status" value="1"/>
</dbReference>
<evidence type="ECO:0000313" key="4">
    <source>
        <dbReference type="Proteomes" id="UP001224775"/>
    </source>
</evidence>
<feature type="domain" description="Methyltransferase" evidence="2">
    <location>
        <begin position="553"/>
        <end position="682"/>
    </location>
</feature>
<dbReference type="PANTHER" id="PTHR43861:SF1">
    <property type="entry name" value="TRANS-ACONITATE 2-METHYLTRANSFERASE"/>
    <property type="match status" value="1"/>
</dbReference>
<gene>
    <name evidence="3" type="ORF">QTG54_007757</name>
</gene>
<feature type="domain" description="Haem-binding uptake Tiki superfamily ChaN" evidence="1">
    <location>
        <begin position="25"/>
        <end position="319"/>
    </location>
</feature>
<dbReference type="GO" id="GO:0008168">
    <property type="term" value="F:methyltransferase activity"/>
    <property type="evidence" value="ECO:0007669"/>
    <property type="project" value="UniProtKB-KW"/>
</dbReference>
<keyword evidence="3" id="KW-0808">Transferase</keyword>
<dbReference type="InterPro" id="IPR025714">
    <property type="entry name" value="Methyltranfer_dom"/>
</dbReference>
<dbReference type="Pfam" id="PF13847">
    <property type="entry name" value="Methyltransf_31"/>
    <property type="match status" value="1"/>
</dbReference>
<evidence type="ECO:0000259" key="1">
    <source>
        <dbReference type="Pfam" id="PF04187"/>
    </source>
</evidence>
<organism evidence="3 4">
    <name type="scientific">Skeletonema marinoi</name>
    <dbReference type="NCBI Taxonomy" id="267567"/>
    <lineage>
        <taxon>Eukaryota</taxon>
        <taxon>Sar</taxon>
        <taxon>Stramenopiles</taxon>
        <taxon>Ochrophyta</taxon>
        <taxon>Bacillariophyta</taxon>
        <taxon>Coscinodiscophyceae</taxon>
        <taxon>Thalassiosirophycidae</taxon>
        <taxon>Thalassiosirales</taxon>
        <taxon>Skeletonemataceae</taxon>
        <taxon>Skeletonema</taxon>
        <taxon>Skeletonema marinoi-dohrnii complex</taxon>
    </lineage>
</organism>
<dbReference type="PANTHER" id="PTHR43861">
    <property type="entry name" value="TRANS-ACONITATE 2-METHYLTRANSFERASE-RELATED"/>
    <property type="match status" value="1"/>
</dbReference>
<proteinExistence type="predicted"/>
<dbReference type="InterPro" id="IPR007314">
    <property type="entry name" value="Cofac_haem-bd_dom"/>
</dbReference>
<protein>
    <submittedName>
        <fullName evidence="3">Methyltransferase</fullName>
        <ecNumber evidence="3">2.1.1.-</ecNumber>
    </submittedName>
</protein>
<comment type="caution">
    <text evidence="3">The sequence shown here is derived from an EMBL/GenBank/DDBJ whole genome shotgun (WGS) entry which is preliminary data.</text>
</comment>